<evidence type="ECO:0000256" key="8">
    <source>
        <dbReference type="ARBA" id="ARBA00023054"/>
    </source>
</evidence>
<protein>
    <submittedName>
        <fullName evidence="16">Uncharacterized protein</fullName>
    </submittedName>
</protein>
<dbReference type="InterPro" id="IPR050440">
    <property type="entry name" value="Laminin/Netrin_ECM"/>
</dbReference>
<accession>A0A7R8VB19</accession>
<dbReference type="GO" id="GO:0070831">
    <property type="term" value="P:basement membrane assembly"/>
    <property type="evidence" value="ECO:0007669"/>
    <property type="project" value="TreeGrafter"/>
</dbReference>
<evidence type="ECO:0000313" key="16">
    <source>
        <dbReference type="EMBL" id="CAD7194415.1"/>
    </source>
</evidence>
<dbReference type="GO" id="GO:0007411">
    <property type="term" value="P:axon guidance"/>
    <property type="evidence" value="ECO:0007669"/>
    <property type="project" value="TreeGrafter"/>
</dbReference>
<feature type="disulfide bond" evidence="12">
    <location>
        <begin position="205"/>
        <end position="217"/>
    </location>
</feature>
<feature type="signal peptide" evidence="13">
    <location>
        <begin position="1"/>
        <end position="20"/>
    </location>
</feature>
<dbReference type="SMART" id="SM00180">
    <property type="entry name" value="EGF_Lam"/>
    <property type="match status" value="4"/>
</dbReference>
<dbReference type="InterPro" id="IPR056863">
    <property type="entry name" value="LMN_ATRN_NET-like_EGF"/>
</dbReference>
<feature type="disulfide bond" evidence="12">
    <location>
        <begin position="188"/>
        <end position="202"/>
    </location>
</feature>
<organism evidence="16">
    <name type="scientific">Timema douglasi</name>
    <name type="common">Walking stick</name>
    <dbReference type="NCBI Taxonomy" id="61478"/>
    <lineage>
        <taxon>Eukaryota</taxon>
        <taxon>Metazoa</taxon>
        <taxon>Ecdysozoa</taxon>
        <taxon>Arthropoda</taxon>
        <taxon>Hexapoda</taxon>
        <taxon>Insecta</taxon>
        <taxon>Pterygota</taxon>
        <taxon>Neoptera</taxon>
        <taxon>Polyneoptera</taxon>
        <taxon>Phasmatodea</taxon>
        <taxon>Timematodea</taxon>
        <taxon>Timematoidea</taxon>
        <taxon>Timematidae</taxon>
        <taxon>Timema</taxon>
    </lineage>
</organism>
<evidence type="ECO:0000256" key="2">
    <source>
        <dbReference type="ARBA" id="ARBA00022525"/>
    </source>
</evidence>
<evidence type="ECO:0000256" key="6">
    <source>
        <dbReference type="ARBA" id="ARBA00022869"/>
    </source>
</evidence>
<keyword evidence="11 12" id="KW-0424">Laminin EGF-like domain</keyword>
<evidence type="ECO:0000256" key="3">
    <source>
        <dbReference type="ARBA" id="ARBA00022530"/>
    </source>
</evidence>
<comment type="caution">
    <text evidence="12">Lacks conserved residue(s) required for the propagation of feature annotation.</text>
</comment>
<keyword evidence="9 12" id="KW-1015">Disulfide bond</keyword>
<feature type="disulfide bond" evidence="12">
    <location>
        <begin position="61"/>
        <end position="70"/>
    </location>
</feature>
<evidence type="ECO:0000256" key="5">
    <source>
        <dbReference type="ARBA" id="ARBA00022737"/>
    </source>
</evidence>
<feature type="chain" id="PRO_5031209732" evidence="13">
    <location>
        <begin position="21"/>
        <end position="768"/>
    </location>
</feature>
<reference evidence="16" key="1">
    <citation type="submission" date="2020-11" db="EMBL/GenBank/DDBJ databases">
        <authorList>
            <person name="Tran Van P."/>
        </authorList>
    </citation>
    <scope>NUCLEOTIDE SEQUENCE</scope>
</reference>
<keyword evidence="8" id="KW-0175">Coiled coil</keyword>
<dbReference type="PANTHER" id="PTHR10574">
    <property type="entry name" value="NETRIN/LAMININ-RELATED"/>
    <property type="match status" value="1"/>
</dbReference>
<dbReference type="GO" id="GO:0016477">
    <property type="term" value="P:cell migration"/>
    <property type="evidence" value="ECO:0007669"/>
    <property type="project" value="TreeGrafter"/>
</dbReference>
<evidence type="ECO:0000259" key="14">
    <source>
        <dbReference type="PROSITE" id="PS50027"/>
    </source>
</evidence>
<evidence type="ECO:0000256" key="11">
    <source>
        <dbReference type="ARBA" id="ARBA00023292"/>
    </source>
</evidence>
<dbReference type="GO" id="GO:0009887">
    <property type="term" value="P:animal organ morphogenesis"/>
    <property type="evidence" value="ECO:0007669"/>
    <property type="project" value="TreeGrafter"/>
</dbReference>
<dbReference type="InterPro" id="IPR002049">
    <property type="entry name" value="LE_dom"/>
</dbReference>
<dbReference type="GO" id="GO:0030054">
    <property type="term" value="C:cell junction"/>
    <property type="evidence" value="ECO:0007669"/>
    <property type="project" value="UniProtKB-ARBA"/>
</dbReference>
<dbReference type="PANTHER" id="PTHR10574:SF375">
    <property type="entry name" value="LAMININ SUBUNIT BETA-1"/>
    <property type="match status" value="1"/>
</dbReference>
<feature type="disulfide bond" evidence="12">
    <location>
        <begin position="226"/>
        <end position="235"/>
    </location>
</feature>
<dbReference type="InterPro" id="IPR013015">
    <property type="entry name" value="Laminin_IV_B"/>
</dbReference>
<dbReference type="FunFam" id="2.10.25.10:FF:000135">
    <property type="entry name" value="Laminin subunit beta 4"/>
    <property type="match status" value="1"/>
</dbReference>
<proteinExistence type="predicted"/>
<keyword evidence="3" id="KW-0272">Extracellular matrix</keyword>
<dbReference type="Pfam" id="PF00053">
    <property type="entry name" value="EGF_laminin"/>
    <property type="match status" value="3"/>
</dbReference>
<keyword evidence="7" id="KW-0130">Cell adhesion</keyword>
<dbReference type="AlphaFoldDB" id="A0A7R8VB19"/>
<dbReference type="CDD" id="cd00055">
    <property type="entry name" value="EGF_Lam"/>
    <property type="match status" value="4"/>
</dbReference>
<comment type="subcellular location">
    <subcellularLocation>
        <location evidence="1">Secreted</location>
        <location evidence="1">Extracellular space</location>
        <location evidence="1">Extracellular matrix</location>
        <location evidence="1">Basement membrane</location>
    </subcellularLocation>
</comment>
<keyword evidence="2" id="KW-0964">Secreted</keyword>
<name>A0A7R8VB19_TIMDO</name>
<evidence type="ECO:0000256" key="9">
    <source>
        <dbReference type="ARBA" id="ARBA00023157"/>
    </source>
</evidence>
<evidence type="ECO:0000256" key="13">
    <source>
        <dbReference type="SAM" id="SignalP"/>
    </source>
</evidence>
<dbReference type="Pfam" id="PF21199">
    <property type="entry name" value="LAMININ_IV_B"/>
    <property type="match status" value="1"/>
</dbReference>
<dbReference type="PROSITE" id="PS50027">
    <property type="entry name" value="EGF_LAM_2"/>
    <property type="match status" value="4"/>
</dbReference>
<dbReference type="FunFam" id="2.10.25.10:FF:000084">
    <property type="entry name" value="Laminin subunit alpha 3"/>
    <property type="match status" value="1"/>
</dbReference>
<evidence type="ECO:0000256" key="1">
    <source>
        <dbReference type="ARBA" id="ARBA00004302"/>
    </source>
</evidence>
<dbReference type="GO" id="GO:0009888">
    <property type="term" value="P:tissue development"/>
    <property type="evidence" value="ECO:0007669"/>
    <property type="project" value="TreeGrafter"/>
</dbReference>
<dbReference type="PROSITE" id="PS01248">
    <property type="entry name" value="EGF_LAM_1"/>
    <property type="match status" value="2"/>
</dbReference>
<dbReference type="PRINTS" id="PR00011">
    <property type="entry name" value="EGFLAMININ"/>
</dbReference>
<evidence type="ECO:0000256" key="4">
    <source>
        <dbReference type="ARBA" id="ARBA00022729"/>
    </source>
</evidence>
<gene>
    <name evidence="16" type="ORF">TDIB3V08_LOCUS841</name>
</gene>
<evidence type="ECO:0000256" key="10">
    <source>
        <dbReference type="ARBA" id="ARBA00023180"/>
    </source>
</evidence>
<dbReference type="GO" id="GO:0043256">
    <property type="term" value="C:laminin complex"/>
    <property type="evidence" value="ECO:0007669"/>
    <property type="project" value="TreeGrafter"/>
</dbReference>
<dbReference type="EMBL" id="OA564475">
    <property type="protein sequence ID" value="CAD7194415.1"/>
    <property type="molecule type" value="Genomic_DNA"/>
</dbReference>
<keyword evidence="5" id="KW-0677">Repeat</keyword>
<keyword evidence="10" id="KW-0325">Glycoprotein</keyword>
<dbReference type="PROSITE" id="PS51116">
    <property type="entry name" value="LAMININ_IVB"/>
    <property type="match status" value="1"/>
</dbReference>
<feature type="domain" description="Laminin IV type B" evidence="15">
    <location>
        <begin position="244"/>
        <end position="464"/>
    </location>
</feature>
<feature type="domain" description="Laminin EGF-like" evidence="14">
    <location>
        <begin position="154"/>
        <end position="204"/>
    </location>
</feature>
<feature type="domain" description="Laminin EGF-like" evidence="14">
    <location>
        <begin position="31"/>
        <end position="93"/>
    </location>
</feature>
<feature type="disulfide bond" evidence="12">
    <location>
        <begin position="176"/>
        <end position="185"/>
    </location>
</feature>
<dbReference type="SUPFAM" id="SSF57196">
    <property type="entry name" value="EGF/Laminin"/>
    <property type="match status" value="4"/>
</dbReference>
<dbReference type="Gene3D" id="2.170.300.10">
    <property type="entry name" value="Tie2 ligand-binding domain superfamily"/>
    <property type="match status" value="1"/>
</dbReference>
<evidence type="ECO:0000256" key="12">
    <source>
        <dbReference type="PROSITE-ProRule" id="PRU00460"/>
    </source>
</evidence>
<feature type="domain" description="Laminin EGF-like" evidence="14">
    <location>
        <begin position="205"/>
        <end position="265"/>
    </location>
</feature>
<evidence type="ECO:0000259" key="15">
    <source>
        <dbReference type="PROSITE" id="PS51116"/>
    </source>
</evidence>
<feature type="disulfide bond" evidence="12">
    <location>
        <begin position="207"/>
        <end position="224"/>
    </location>
</feature>
<dbReference type="Gene3D" id="2.10.25.10">
    <property type="entry name" value="Laminin"/>
    <property type="match status" value="3"/>
</dbReference>
<keyword evidence="4 13" id="KW-0732">Signal</keyword>
<feature type="disulfide bond" evidence="12">
    <location>
        <begin position="124"/>
        <end position="133"/>
    </location>
</feature>
<sequence length="768" mass="87492">MFIPPLVCSWLIFLIRSASDKEVSFGLRPGCNCNNHATSCHFDESVWEASGHITGGICDGCLHNTIGHNCEQCKPFYYQDPSRDLSDPDVCQPCECDPRGTIDDGTCESRTDLINHLEAGRCHCKTYIEGRRCDRCKHGYWNFVENNPDGCEPCTCNTLGTVDNQGCHVYTGECTCKQYVTGSDCNQCVQEYWGLSNDQDGCQACDCDPGGSYDSNCDVITGQCRCRQHVAGRTCNQPEQSFYTGTLDFLIYEAELSRSSENCQVVIREPFRDGRENTWTGTGFMRTFEDSKLEFIVDNIQTSMEYDIVIRYEPQLVSVIPQVQLALYVVLLVVHVSVNLMWLVVPVIAVLQELMVLDQKVVKTHNDNMYDIPSTYQTHIDDMHDVPSSYQTHIDDMHDVPSTYQTHIDDMHDVPTIYQTHNDNMHDVQSTYQTHIGDMHDVPSTYQTPNVDMHDILSKYQTHNDNMHDVASTCQTHNDNMHDIPSTYQTHIDEMHDIPSTYQTHIDDMHDFPSTYQTLINDMNDVPSTYQTHIGDMHDVPSTYQTPNVDMHDILSKYQTHNDNMHDVASTCQTHNDNMHDIPSTYQTHIDEMHDIPSTYQTHIDDMHDFPSTYQTLINDMNDVPSTYQTHIGDMHDVSSTYQSHIDDMHDVQSTYQTHIGDMHDHVIATLLVLWTTSVIPKLVSVNVVLIHTVENVTNVNQDFGIFQTVNAVNVMDLLTFVTHEQELAFNAKILHSVTTATDVKMVTMEILELVMTFLVVLVRVLEP</sequence>
<keyword evidence="6" id="KW-0084">Basement membrane</keyword>
<feature type="domain" description="Laminin EGF-like" evidence="14">
    <location>
        <begin position="94"/>
        <end position="153"/>
    </location>
</feature>
<dbReference type="Pfam" id="PF24973">
    <property type="entry name" value="EGF_LMN_ATRN"/>
    <property type="match status" value="1"/>
</dbReference>
<dbReference type="FunFam" id="2.10.25.10:FF:000011">
    <property type="entry name" value="Cadherin EGF LAG seven-pass G-type receptor"/>
    <property type="match status" value="1"/>
</dbReference>
<dbReference type="GO" id="GO:0034446">
    <property type="term" value="P:substrate adhesion-dependent cell spreading"/>
    <property type="evidence" value="ECO:0007669"/>
    <property type="project" value="TreeGrafter"/>
</dbReference>
<evidence type="ECO:0000256" key="7">
    <source>
        <dbReference type="ARBA" id="ARBA00022889"/>
    </source>
</evidence>